<gene>
    <name evidence="1" type="ORF">HAX54_046115</name>
</gene>
<evidence type="ECO:0000313" key="1">
    <source>
        <dbReference type="EMBL" id="MCE3049917.1"/>
    </source>
</evidence>
<organism evidence="1 2">
    <name type="scientific">Datura stramonium</name>
    <name type="common">Jimsonweed</name>
    <name type="synonym">Common thornapple</name>
    <dbReference type="NCBI Taxonomy" id="4076"/>
    <lineage>
        <taxon>Eukaryota</taxon>
        <taxon>Viridiplantae</taxon>
        <taxon>Streptophyta</taxon>
        <taxon>Embryophyta</taxon>
        <taxon>Tracheophyta</taxon>
        <taxon>Spermatophyta</taxon>
        <taxon>Magnoliopsida</taxon>
        <taxon>eudicotyledons</taxon>
        <taxon>Gunneridae</taxon>
        <taxon>Pentapetalae</taxon>
        <taxon>asterids</taxon>
        <taxon>lamiids</taxon>
        <taxon>Solanales</taxon>
        <taxon>Solanaceae</taxon>
        <taxon>Solanoideae</taxon>
        <taxon>Datureae</taxon>
        <taxon>Datura</taxon>
    </lineage>
</organism>
<keyword evidence="2" id="KW-1185">Reference proteome</keyword>
<evidence type="ECO:0000313" key="2">
    <source>
        <dbReference type="Proteomes" id="UP000823775"/>
    </source>
</evidence>
<comment type="caution">
    <text evidence="1">The sequence shown here is derived from an EMBL/GenBank/DDBJ whole genome shotgun (WGS) entry which is preliminary data.</text>
</comment>
<feature type="non-terminal residue" evidence="1">
    <location>
        <position position="73"/>
    </location>
</feature>
<dbReference type="Proteomes" id="UP000823775">
    <property type="component" value="Unassembled WGS sequence"/>
</dbReference>
<accession>A0ABS8WIQ5</accession>
<sequence>MTCACIKVFVDTCGRRLRPENVGVLHYQRAGDGARSRAQAQRRDLLPRKERRIALLRDGSEPSTPASHSYIYI</sequence>
<protein>
    <submittedName>
        <fullName evidence="1">Uncharacterized protein</fullName>
    </submittedName>
</protein>
<reference evidence="1 2" key="1">
    <citation type="journal article" date="2021" name="BMC Genomics">
        <title>Datura genome reveals duplications of psychoactive alkaloid biosynthetic genes and high mutation rate following tissue culture.</title>
        <authorList>
            <person name="Rajewski A."/>
            <person name="Carter-House D."/>
            <person name="Stajich J."/>
            <person name="Litt A."/>
        </authorList>
    </citation>
    <scope>NUCLEOTIDE SEQUENCE [LARGE SCALE GENOMIC DNA]</scope>
    <source>
        <strain evidence="1">AR-01</strain>
    </source>
</reference>
<name>A0ABS8WIQ5_DATST</name>
<dbReference type="EMBL" id="JACEIK010007237">
    <property type="protein sequence ID" value="MCE3049917.1"/>
    <property type="molecule type" value="Genomic_DNA"/>
</dbReference>
<proteinExistence type="predicted"/>